<dbReference type="Proteomes" id="UP001180020">
    <property type="component" value="Unassembled WGS sequence"/>
</dbReference>
<dbReference type="AlphaFoldDB" id="A0AAV9EVQ5"/>
<dbReference type="GO" id="GO:0003723">
    <property type="term" value="F:RNA binding"/>
    <property type="evidence" value="ECO:0007669"/>
    <property type="project" value="InterPro"/>
</dbReference>
<sequence>MLHFPASETQTHLEIDKTLKSLCFSGRLSEAVDLLCSNGSSPVKPQTYSHLLQECVNRKQLFLGRRIHGRMVTVGFPADDYLTTKLLILYAKNDDLDTARKLFDRVPKRDRVPWNAMISGFIRKGLDGRALLFYYEMRSSGLGPDQFTFASVFRACARLASLDHGKRAHCALIKSSVKANLIVDSALIDMYFKCSSMDDGLCVFDGLSDKNVITWTALISGYGQHGRVSEVFGHFRRMIDDGFRPNYVTFAAVLSACSRRGLVEEGWHYFSLMTREYNIRPRGEHYATMVDLLGRLGYLKEAYELLLQSPYRTRSVIWGALVGACRMHKDLNMLRLASRRFFELECGNAGKYVVVSNAYADLQMWEEVADLRQTVRKLGIKREPGWSSVEVGDNSLVTFNQYRV</sequence>
<feature type="repeat" description="PPR" evidence="2">
    <location>
        <begin position="110"/>
        <end position="144"/>
    </location>
</feature>
<evidence type="ECO:0000313" key="3">
    <source>
        <dbReference type="EMBL" id="KAK1317109.1"/>
    </source>
</evidence>
<name>A0AAV9EVQ5_ACOCL</name>
<evidence type="ECO:0000313" key="4">
    <source>
        <dbReference type="Proteomes" id="UP001180020"/>
    </source>
</evidence>
<evidence type="ECO:0000256" key="1">
    <source>
        <dbReference type="ARBA" id="ARBA00022737"/>
    </source>
</evidence>
<dbReference type="Gene3D" id="1.25.40.10">
    <property type="entry name" value="Tetratricopeptide repeat domain"/>
    <property type="match status" value="2"/>
</dbReference>
<dbReference type="FunFam" id="1.25.40.10:FF:001093">
    <property type="entry name" value="Pentatricopeptide repeat-containing protein At2g34400"/>
    <property type="match status" value="1"/>
</dbReference>
<dbReference type="InterPro" id="IPR046848">
    <property type="entry name" value="E_motif"/>
</dbReference>
<protein>
    <submittedName>
        <fullName evidence="3">Pentatricopeptide repeat-containing protein</fullName>
    </submittedName>
</protein>
<dbReference type="Pfam" id="PF01535">
    <property type="entry name" value="PPR"/>
    <property type="match status" value="2"/>
</dbReference>
<dbReference type="GO" id="GO:0009451">
    <property type="term" value="P:RNA modification"/>
    <property type="evidence" value="ECO:0007669"/>
    <property type="project" value="InterPro"/>
</dbReference>
<dbReference type="EMBL" id="JAUJYO010000005">
    <property type="protein sequence ID" value="KAK1317109.1"/>
    <property type="molecule type" value="Genomic_DNA"/>
</dbReference>
<dbReference type="PANTHER" id="PTHR47926">
    <property type="entry name" value="PENTATRICOPEPTIDE REPEAT-CONTAINING PROTEIN"/>
    <property type="match status" value="1"/>
</dbReference>
<keyword evidence="1" id="KW-0677">Repeat</keyword>
<gene>
    <name evidence="3" type="primary">PCMP-E12</name>
    <name evidence="3" type="ORF">QJS10_CPA05g01017</name>
</gene>
<dbReference type="Pfam" id="PF13041">
    <property type="entry name" value="PPR_2"/>
    <property type="match status" value="2"/>
</dbReference>
<dbReference type="InterPro" id="IPR011990">
    <property type="entry name" value="TPR-like_helical_dom_sf"/>
</dbReference>
<dbReference type="InterPro" id="IPR046960">
    <property type="entry name" value="PPR_At4g14850-like_plant"/>
</dbReference>
<dbReference type="FunFam" id="1.25.40.10:FF:000341">
    <property type="entry name" value="Pentatricopeptide repeat-containing protein chloroplastic"/>
    <property type="match status" value="1"/>
</dbReference>
<dbReference type="NCBIfam" id="TIGR00756">
    <property type="entry name" value="PPR"/>
    <property type="match status" value="3"/>
</dbReference>
<dbReference type="PROSITE" id="PS51375">
    <property type="entry name" value="PPR"/>
    <property type="match status" value="3"/>
</dbReference>
<dbReference type="InterPro" id="IPR002885">
    <property type="entry name" value="PPR_rpt"/>
</dbReference>
<comment type="caution">
    <text evidence="3">The sequence shown here is derived from an EMBL/GenBank/DDBJ whole genome shotgun (WGS) entry which is preliminary data.</text>
</comment>
<organism evidence="3 4">
    <name type="scientific">Acorus calamus</name>
    <name type="common">Sweet flag</name>
    <dbReference type="NCBI Taxonomy" id="4465"/>
    <lineage>
        <taxon>Eukaryota</taxon>
        <taxon>Viridiplantae</taxon>
        <taxon>Streptophyta</taxon>
        <taxon>Embryophyta</taxon>
        <taxon>Tracheophyta</taxon>
        <taxon>Spermatophyta</taxon>
        <taxon>Magnoliopsida</taxon>
        <taxon>Liliopsida</taxon>
        <taxon>Acoraceae</taxon>
        <taxon>Acorus</taxon>
    </lineage>
</organism>
<feature type="repeat" description="PPR" evidence="2">
    <location>
        <begin position="211"/>
        <end position="245"/>
    </location>
</feature>
<accession>A0AAV9EVQ5</accession>
<dbReference type="PANTHER" id="PTHR47926:SF347">
    <property type="entry name" value="PENTATRICOPEPTIDE REPEAT-CONTAINING PROTEIN"/>
    <property type="match status" value="1"/>
</dbReference>
<proteinExistence type="predicted"/>
<dbReference type="Pfam" id="PF20431">
    <property type="entry name" value="E_motif"/>
    <property type="match status" value="1"/>
</dbReference>
<evidence type="ECO:0000256" key="2">
    <source>
        <dbReference type="PROSITE-ProRule" id="PRU00708"/>
    </source>
</evidence>
<reference evidence="3" key="2">
    <citation type="submission" date="2023-06" db="EMBL/GenBank/DDBJ databases">
        <authorList>
            <person name="Ma L."/>
            <person name="Liu K.-W."/>
            <person name="Li Z."/>
            <person name="Hsiao Y.-Y."/>
            <person name="Qi Y."/>
            <person name="Fu T."/>
            <person name="Tang G."/>
            <person name="Zhang D."/>
            <person name="Sun W.-H."/>
            <person name="Liu D.-K."/>
            <person name="Li Y."/>
            <person name="Chen G.-Z."/>
            <person name="Liu X.-D."/>
            <person name="Liao X.-Y."/>
            <person name="Jiang Y.-T."/>
            <person name="Yu X."/>
            <person name="Hao Y."/>
            <person name="Huang J."/>
            <person name="Zhao X.-W."/>
            <person name="Ke S."/>
            <person name="Chen Y.-Y."/>
            <person name="Wu W.-L."/>
            <person name="Hsu J.-L."/>
            <person name="Lin Y.-F."/>
            <person name="Huang M.-D."/>
            <person name="Li C.-Y."/>
            <person name="Huang L."/>
            <person name="Wang Z.-W."/>
            <person name="Zhao X."/>
            <person name="Zhong W.-Y."/>
            <person name="Peng D.-H."/>
            <person name="Ahmad S."/>
            <person name="Lan S."/>
            <person name="Zhang J.-S."/>
            <person name="Tsai W.-C."/>
            <person name="Van De Peer Y."/>
            <person name="Liu Z.-J."/>
        </authorList>
    </citation>
    <scope>NUCLEOTIDE SEQUENCE</scope>
    <source>
        <strain evidence="3">CP</strain>
        <tissue evidence="3">Leaves</tissue>
    </source>
</reference>
<reference evidence="3" key="1">
    <citation type="journal article" date="2023" name="Nat. Commun.">
        <title>Diploid and tetraploid genomes of Acorus and the evolution of monocots.</title>
        <authorList>
            <person name="Ma L."/>
            <person name="Liu K.W."/>
            <person name="Li Z."/>
            <person name="Hsiao Y.Y."/>
            <person name="Qi Y."/>
            <person name="Fu T."/>
            <person name="Tang G.D."/>
            <person name="Zhang D."/>
            <person name="Sun W.H."/>
            <person name="Liu D.K."/>
            <person name="Li Y."/>
            <person name="Chen G.Z."/>
            <person name="Liu X.D."/>
            <person name="Liao X.Y."/>
            <person name="Jiang Y.T."/>
            <person name="Yu X."/>
            <person name="Hao Y."/>
            <person name="Huang J."/>
            <person name="Zhao X.W."/>
            <person name="Ke S."/>
            <person name="Chen Y.Y."/>
            <person name="Wu W.L."/>
            <person name="Hsu J.L."/>
            <person name="Lin Y.F."/>
            <person name="Huang M.D."/>
            <person name="Li C.Y."/>
            <person name="Huang L."/>
            <person name="Wang Z.W."/>
            <person name="Zhao X."/>
            <person name="Zhong W.Y."/>
            <person name="Peng D.H."/>
            <person name="Ahmad S."/>
            <person name="Lan S."/>
            <person name="Zhang J.S."/>
            <person name="Tsai W.C."/>
            <person name="Van de Peer Y."/>
            <person name="Liu Z.J."/>
        </authorList>
    </citation>
    <scope>NUCLEOTIDE SEQUENCE</scope>
    <source>
        <strain evidence="3">CP</strain>
    </source>
</reference>
<feature type="repeat" description="PPR" evidence="2">
    <location>
        <begin position="246"/>
        <end position="281"/>
    </location>
</feature>
<keyword evidence="4" id="KW-1185">Reference proteome</keyword>